<organism evidence="2 3">
    <name type="scientific">Cladorrhinum samala</name>
    <dbReference type="NCBI Taxonomy" id="585594"/>
    <lineage>
        <taxon>Eukaryota</taxon>
        <taxon>Fungi</taxon>
        <taxon>Dikarya</taxon>
        <taxon>Ascomycota</taxon>
        <taxon>Pezizomycotina</taxon>
        <taxon>Sordariomycetes</taxon>
        <taxon>Sordariomycetidae</taxon>
        <taxon>Sordariales</taxon>
        <taxon>Podosporaceae</taxon>
        <taxon>Cladorrhinum</taxon>
    </lineage>
</organism>
<feature type="region of interest" description="Disordered" evidence="1">
    <location>
        <begin position="158"/>
        <end position="182"/>
    </location>
</feature>
<evidence type="ECO:0000313" key="2">
    <source>
        <dbReference type="EMBL" id="KAK4464465.1"/>
    </source>
</evidence>
<protein>
    <submittedName>
        <fullName evidence="2">Uncharacterized protein</fullName>
    </submittedName>
</protein>
<proteinExistence type="predicted"/>
<dbReference type="AlphaFoldDB" id="A0AAV9HWE6"/>
<dbReference type="Proteomes" id="UP001321749">
    <property type="component" value="Unassembled WGS sequence"/>
</dbReference>
<dbReference type="EMBL" id="MU864948">
    <property type="protein sequence ID" value="KAK4464465.1"/>
    <property type="molecule type" value="Genomic_DNA"/>
</dbReference>
<evidence type="ECO:0000313" key="3">
    <source>
        <dbReference type="Proteomes" id="UP001321749"/>
    </source>
</evidence>
<dbReference type="Gene3D" id="3.30.559.30">
    <property type="entry name" value="Nonribosomal peptide synthetase, condensation domain"/>
    <property type="match status" value="1"/>
</dbReference>
<reference evidence="2" key="1">
    <citation type="journal article" date="2023" name="Mol. Phylogenet. Evol.">
        <title>Genome-scale phylogeny and comparative genomics of the fungal order Sordariales.</title>
        <authorList>
            <person name="Hensen N."/>
            <person name="Bonometti L."/>
            <person name="Westerberg I."/>
            <person name="Brannstrom I.O."/>
            <person name="Guillou S."/>
            <person name="Cros-Aarteil S."/>
            <person name="Calhoun S."/>
            <person name="Haridas S."/>
            <person name="Kuo A."/>
            <person name="Mondo S."/>
            <person name="Pangilinan J."/>
            <person name="Riley R."/>
            <person name="LaButti K."/>
            <person name="Andreopoulos B."/>
            <person name="Lipzen A."/>
            <person name="Chen C."/>
            <person name="Yan M."/>
            <person name="Daum C."/>
            <person name="Ng V."/>
            <person name="Clum A."/>
            <person name="Steindorff A."/>
            <person name="Ohm R.A."/>
            <person name="Martin F."/>
            <person name="Silar P."/>
            <person name="Natvig D.O."/>
            <person name="Lalanne C."/>
            <person name="Gautier V."/>
            <person name="Ament-Velasquez S.L."/>
            <person name="Kruys A."/>
            <person name="Hutchinson M.I."/>
            <person name="Powell A.J."/>
            <person name="Barry K."/>
            <person name="Miller A.N."/>
            <person name="Grigoriev I.V."/>
            <person name="Debuchy R."/>
            <person name="Gladieux P."/>
            <person name="Hiltunen Thoren M."/>
            <person name="Johannesson H."/>
        </authorList>
    </citation>
    <scope>NUCLEOTIDE SEQUENCE</scope>
    <source>
        <strain evidence="2">PSN324</strain>
    </source>
</reference>
<dbReference type="SUPFAM" id="SSF52777">
    <property type="entry name" value="CoA-dependent acyltransferases"/>
    <property type="match status" value="1"/>
</dbReference>
<accession>A0AAV9HWE6</accession>
<gene>
    <name evidence="2" type="ORF">QBC42DRAFT_249581</name>
</gene>
<feature type="compositionally biased region" description="Low complexity" evidence="1">
    <location>
        <begin position="170"/>
        <end position="182"/>
    </location>
</feature>
<reference evidence="2" key="2">
    <citation type="submission" date="2023-06" db="EMBL/GenBank/DDBJ databases">
        <authorList>
            <consortium name="Lawrence Berkeley National Laboratory"/>
            <person name="Mondo S.J."/>
            <person name="Hensen N."/>
            <person name="Bonometti L."/>
            <person name="Westerberg I."/>
            <person name="Brannstrom I.O."/>
            <person name="Guillou S."/>
            <person name="Cros-Aarteil S."/>
            <person name="Calhoun S."/>
            <person name="Haridas S."/>
            <person name="Kuo A."/>
            <person name="Pangilinan J."/>
            <person name="Riley R."/>
            <person name="Labutti K."/>
            <person name="Andreopoulos B."/>
            <person name="Lipzen A."/>
            <person name="Chen C."/>
            <person name="Yanf M."/>
            <person name="Daum C."/>
            <person name="Ng V."/>
            <person name="Clum A."/>
            <person name="Steindorff A."/>
            <person name="Ohm R."/>
            <person name="Martin F."/>
            <person name="Silar P."/>
            <person name="Natvig D."/>
            <person name="Lalanne C."/>
            <person name="Gautier V."/>
            <person name="Ament-Velasquez S.L."/>
            <person name="Kruys A."/>
            <person name="Hutchinson M.I."/>
            <person name="Powell A.J."/>
            <person name="Barry K."/>
            <person name="Miller A.N."/>
            <person name="Grigoriev I.V."/>
            <person name="Debuchy R."/>
            <person name="Gladieux P."/>
            <person name="Thoren M.H."/>
            <person name="Johannesson H."/>
        </authorList>
    </citation>
    <scope>NUCLEOTIDE SEQUENCE</scope>
    <source>
        <strain evidence="2">PSN324</strain>
    </source>
</reference>
<keyword evidence="3" id="KW-1185">Reference proteome</keyword>
<comment type="caution">
    <text evidence="2">The sequence shown here is derived from an EMBL/GenBank/DDBJ whole genome shotgun (WGS) entry which is preliminary data.</text>
</comment>
<evidence type="ECO:0000256" key="1">
    <source>
        <dbReference type="SAM" id="MobiDB-lite"/>
    </source>
</evidence>
<dbReference type="PANTHER" id="PTHR42034">
    <property type="entry name" value="CHROMOSOME 7, WHOLE GENOME SHOTGUN SEQUENCE-RELATED"/>
    <property type="match status" value="1"/>
</dbReference>
<sequence>MGSVEHASGLPDQPFSNYEQVYLNMSRAFSHLKKEHWGIHVICEIKHDAPPGTGTVKAISSAWTRLAAEFPGLRMVPVGREKHFPAMDETAWLDRTFFTSSNLASQDVIAQAKPRNHPSLYYLPTTSEVILLTQHWRSDGLGACMLLDRLFQILATNPTGPVRPNPPSPSLESAAGASSSSDPSLQSYARTYIDNFHARAVHAGGLPFQGDTATPPSLASRMDLDLSAGATSSLVSACKSQGISVTAAIHSALAQTVFSYLPSEEEKRAGYTTVMAVNMRPFLPAPYNSASHACQTFVASITPTVAYRRDDGPGPGSGSASSFLDSAKSLTHEYRTWHSGDKDMFMRSLHWIYQYHVEKLSAPPPPGAVRKPPSGVTLSSLGVVDNYLKGRYEGDGGAGGKGVEVGKFRFGVSMMTRQTILYAWTFRGKLTLSLSYNAAYYEESMVKEVLNRVKRGMEVGLGLELE</sequence>
<name>A0AAV9HWE6_9PEZI</name>
<dbReference type="PANTHER" id="PTHR42034:SF1">
    <property type="entry name" value="CONDENSATION DOMAIN-CONTAINING PROTEIN"/>
    <property type="match status" value="1"/>
</dbReference>